<dbReference type="InterPro" id="IPR012959">
    <property type="entry name" value="CPL_dom"/>
</dbReference>
<dbReference type="PANTHER" id="PTHR13389:SF0">
    <property type="entry name" value="PUMILIO HOMOLOG 3"/>
    <property type="match status" value="1"/>
</dbReference>
<dbReference type="SMART" id="SM00025">
    <property type="entry name" value="Pumilio"/>
    <property type="match status" value="7"/>
</dbReference>
<dbReference type="InterPro" id="IPR016024">
    <property type="entry name" value="ARM-type_fold"/>
</dbReference>
<feature type="compositionally biased region" description="Basic and acidic residues" evidence="3">
    <location>
        <begin position="1"/>
        <end position="11"/>
    </location>
</feature>
<dbReference type="InterPro" id="IPR040059">
    <property type="entry name" value="PUM3"/>
</dbReference>
<evidence type="ECO:0000313" key="6">
    <source>
        <dbReference type="Proteomes" id="UP000789572"/>
    </source>
</evidence>
<sequence>MRIEGELHGLDPDSEADEHDGVEKPPKKKRKSDQQKQTKTAPKTTSKPASKPASKPTPKTTPKTASKPASTQISHRQAQSPLLVQIKKLWEQLRQKNISPSTRSSLLSDLLQMIMGKIGDLVLKHDASRVVQTLLKFGSKEQRGEVAKALKGKYVELAKSTYGKFLVCKILKYCPQHRDDIIKEYYGQVRKLIKHKEASEVIEEAYNVGKATHRSGLMQEFYGPEFIFFKTPTPQTLSEILSASPHKKDIILKNLAQSISSVLDKGTIKHSITHRALLDYFTNADERLLADMIAMVSERVPEILHTREGSKVAMLCVARGTSKNRKVIIKSMKTYINKICCDEHGHLVLLTVFDVVDDTTLVENAIIKEIGKNLQQIIEDKYGHRVILYLLVGRSQMILSKGNIDLLSSMDEIRAKTSKKSPQVRSQELLKAISSHLIPYCESNTSSLLSHHFGAQVLCETMLHAQGDKTQTLVNIATLARGSPRTNPDHIMLSMVNRTLKTLVQGGHYRGLKKDKSSDKVDLHFGKMLMDAIREHLTTYAKGATSSFVILALLHDEDVGEEVKRTIIENAEDLRNHAGELGVKLLLEEAGTEVAKPQKNDKKVRANKTKSSGVVTRSKRRNMENR</sequence>
<protein>
    <submittedName>
        <fullName evidence="5">10414_t:CDS:1</fullName>
    </submittedName>
</protein>
<evidence type="ECO:0000313" key="5">
    <source>
        <dbReference type="EMBL" id="CAG8454722.1"/>
    </source>
</evidence>
<dbReference type="InterPro" id="IPR001313">
    <property type="entry name" value="Pumilio_RNA-bd_rpt"/>
</dbReference>
<feature type="region of interest" description="Disordered" evidence="3">
    <location>
        <begin position="1"/>
        <end position="78"/>
    </location>
</feature>
<dbReference type="PROSITE" id="PS50303">
    <property type="entry name" value="PUM_HD"/>
    <property type="match status" value="1"/>
</dbReference>
<dbReference type="GO" id="GO:0005730">
    <property type="term" value="C:nucleolus"/>
    <property type="evidence" value="ECO:0007669"/>
    <property type="project" value="TreeGrafter"/>
</dbReference>
<dbReference type="EMBL" id="CAJVPJ010000011">
    <property type="protein sequence ID" value="CAG8454722.1"/>
    <property type="molecule type" value="Genomic_DNA"/>
</dbReference>
<name>A0A9N8VGV0_9GLOM</name>
<keyword evidence="2" id="KW-0694">RNA-binding</keyword>
<evidence type="ECO:0000256" key="2">
    <source>
        <dbReference type="ARBA" id="ARBA00022884"/>
    </source>
</evidence>
<gene>
    <name evidence="5" type="ORF">POCULU_LOCUS227</name>
</gene>
<reference evidence="5" key="1">
    <citation type="submission" date="2021-06" db="EMBL/GenBank/DDBJ databases">
        <authorList>
            <person name="Kallberg Y."/>
            <person name="Tangrot J."/>
            <person name="Rosling A."/>
        </authorList>
    </citation>
    <scope>NUCLEOTIDE SEQUENCE</scope>
    <source>
        <strain evidence="5">IA702</strain>
    </source>
</reference>
<dbReference type="GO" id="GO:0006417">
    <property type="term" value="P:regulation of translation"/>
    <property type="evidence" value="ECO:0007669"/>
    <property type="project" value="TreeGrafter"/>
</dbReference>
<keyword evidence="1" id="KW-0677">Repeat</keyword>
<dbReference type="InterPro" id="IPR033133">
    <property type="entry name" value="PUM-HD"/>
</dbReference>
<dbReference type="SUPFAM" id="SSF48371">
    <property type="entry name" value="ARM repeat"/>
    <property type="match status" value="1"/>
</dbReference>
<feature type="domain" description="PUM-HD" evidence="4">
    <location>
        <begin position="85"/>
        <end position="437"/>
    </location>
</feature>
<dbReference type="GO" id="GO:0003729">
    <property type="term" value="F:mRNA binding"/>
    <property type="evidence" value="ECO:0007669"/>
    <property type="project" value="TreeGrafter"/>
</dbReference>
<keyword evidence="6" id="KW-1185">Reference proteome</keyword>
<organism evidence="5 6">
    <name type="scientific">Paraglomus occultum</name>
    <dbReference type="NCBI Taxonomy" id="144539"/>
    <lineage>
        <taxon>Eukaryota</taxon>
        <taxon>Fungi</taxon>
        <taxon>Fungi incertae sedis</taxon>
        <taxon>Mucoromycota</taxon>
        <taxon>Glomeromycotina</taxon>
        <taxon>Glomeromycetes</taxon>
        <taxon>Paraglomerales</taxon>
        <taxon>Paraglomeraceae</taxon>
        <taxon>Paraglomus</taxon>
    </lineage>
</organism>
<dbReference type="InterPro" id="IPR011989">
    <property type="entry name" value="ARM-like"/>
</dbReference>
<dbReference type="AlphaFoldDB" id="A0A9N8VGV0"/>
<feature type="region of interest" description="Disordered" evidence="3">
    <location>
        <begin position="594"/>
        <end position="626"/>
    </location>
</feature>
<dbReference type="PANTHER" id="PTHR13389">
    <property type="entry name" value="PUMILIO HOMOLOG 3"/>
    <property type="match status" value="1"/>
</dbReference>
<accession>A0A9N8VGV0</accession>
<dbReference type="Proteomes" id="UP000789572">
    <property type="component" value="Unassembled WGS sequence"/>
</dbReference>
<dbReference type="OrthoDB" id="497380at2759"/>
<evidence type="ECO:0000256" key="1">
    <source>
        <dbReference type="ARBA" id="ARBA00022737"/>
    </source>
</evidence>
<dbReference type="Gene3D" id="1.25.10.10">
    <property type="entry name" value="Leucine-rich Repeat Variant"/>
    <property type="match status" value="2"/>
</dbReference>
<feature type="compositionally biased region" description="Low complexity" evidence="3">
    <location>
        <begin position="38"/>
        <end position="71"/>
    </location>
</feature>
<dbReference type="Pfam" id="PF08144">
    <property type="entry name" value="CPL"/>
    <property type="match status" value="1"/>
</dbReference>
<evidence type="ECO:0000256" key="3">
    <source>
        <dbReference type="SAM" id="MobiDB-lite"/>
    </source>
</evidence>
<proteinExistence type="predicted"/>
<comment type="caution">
    <text evidence="5">The sequence shown here is derived from an EMBL/GenBank/DDBJ whole genome shotgun (WGS) entry which is preliminary data.</text>
</comment>
<evidence type="ECO:0000259" key="4">
    <source>
        <dbReference type="PROSITE" id="PS50303"/>
    </source>
</evidence>